<feature type="domain" description="Integrase zinc-binding" evidence="1">
    <location>
        <begin position="44"/>
        <end position="87"/>
    </location>
</feature>
<evidence type="ECO:0000313" key="2">
    <source>
        <dbReference type="EMBL" id="PVH47731.1"/>
    </source>
</evidence>
<gene>
    <name evidence="2" type="ORF">PAHAL_4G133600</name>
</gene>
<dbReference type="PANTHER" id="PTHR48475:SF1">
    <property type="entry name" value="RNASE H TYPE-1 DOMAIN-CONTAINING PROTEIN"/>
    <property type="match status" value="1"/>
</dbReference>
<dbReference type="Gene3D" id="1.10.340.70">
    <property type="match status" value="1"/>
</dbReference>
<name>A0A2T8JCU9_9POAL</name>
<evidence type="ECO:0000259" key="1">
    <source>
        <dbReference type="Pfam" id="PF17921"/>
    </source>
</evidence>
<dbReference type="Proteomes" id="UP000243499">
    <property type="component" value="Chromosome 4"/>
</dbReference>
<proteinExistence type="predicted"/>
<organism evidence="2">
    <name type="scientific">Panicum hallii</name>
    <dbReference type="NCBI Taxonomy" id="206008"/>
    <lineage>
        <taxon>Eukaryota</taxon>
        <taxon>Viridiplantae</taxon>
        <taxon>Streptophyta</taxon>
        <taxon>Embryophyta</taxon>
        <taxon>Tracheophyta</taxon>
        <taxon>Spermatophyta</taxon>
        <taxon>Magnoliopsida</taxon>
        <taxon>Liliopsida</taxon>
        <taxon>Poales</taxon>
        <taxon>Poaceae</taxon>
        <taxon>PACMAD clade</taxon>
        <taxon>Panicoideae</taxon>
        <taxon>Panicodae</taxon>
        <taxon>Paniceae</taxon>
        <taxon>Panicinae</taxon>
        <taxon>Panicum</taxon>
        <taxon>Panicum sect. Panicum</taxon>
    </lineage>
</organism>
<sequence>MPRADDSVQRICYKAMRYALIGDDMFYRTLERLLLKCLGPIESNRLLHEVHEVNCGTHQSAHKMKWLIRRSGYYWPTMLEDYFKYYKG</sequence>
<dbReference type="EMBL" id="CM008049">
    <property type="protein sequence ID" value="PVH47731.1"/>
    <property type="molecule type" value="Genomic_DNA"/>
</dbReference>
<accession>A0A2T8JCU9</accession>
<dbReference type="PANTHER" id="PTHR48475">
    <property type="entry name" value="RIBONUCLEASE H"/>
    <property type="match status" value="1"/>
</dbReference>
<protein>
    <recommendedName>
        <fullName evidence="1">Integrase zinc-binding domain-containing protein</fullName>
    </recommendedName>
</protein>
<dbReference type="AlphaFoldDB" id="A0A2T8JCU9"/>
<dbReference type="Gramene" id="PVH47731">
    <property type="protein sequence ID" value="PVH47731"/>
    <property type="gene ID" value="PAHAL_4G133600"/>
</dbReference>
<dbReference type="Pfam" id="PF17921">
    <property type="entry name" value="Integrase_H2C2"/>
    <property type="match status" value="1"/>
</dbReference>
<dbReference type="InterPro" id="IPR041588">
    <property type="entry name" value="Integrase_H2C2"/>
</dbReference>
<reference evidence="2" key="1">
    <citation type="submission" date="2018-04" db="EMBL/GenBank/DDBJ databases">
        <title>WGS assembly of Panicum hallii.</title>
        <authorList>
            <person name="Lovell J."/>
            <person name="Jenkins J."/>
            <person name="Lowry D."/>
            <person name="Mamidi S."/>
            <person name="Sreedasyam A."/>
            <person name="Weng X."/>
            <person name="Barry K."/>
            <person name="Bonette J."/>
            <person name="Campitelli B."/>
            <person name="Daum C."/>
            <person name="Gordon S."/>
            <person name="Gould B."/>
            <person name="Lipzen A."/>
            <person name="Macqueen A."/>
            <person name="Palacio-Mejia J."/>
            <person name="Plott C."/>
            <person name="Shakirov E."/>
            <person name="Shu S."/>
            <person name="Yoshinaga Y."/>
            <person name="Zane M."/>
            <person name="Rokhsar D."/>
            <person name="Grimwood J."/>
            <person name="Schmutz J."/>
            <person name="Juenger T."/>
        </authorList>
    </citation>
    <scope>NUCLEOTIDE SEQUENCE [LARGE SCALE GENOMIC DNA]</scope>
    <source>
        <strain evidence="2">FIL2</strain>
    </source>
</reference>